<reference evidence="2 3" key="1">
    <citation type="submission" date="2024-04" db="EMBL/GenBank/DDBJ databases">
        <title>Phyllosticta paracitricarpa is synonymous to the EU quarantine fungus P. citricarpa based on phylogenomic analyses.</title>
        <authorList>
            <consortium name="Lawrence Berkeley National Laboratory"/>
            <person name="Van ingen-buijs V.A."/>
            <person name="Van westerhoven A.C."/>
            <person name="Haridas S."/>
            <person name="Skiadas P."/>
            <person name="Martin F."/>
            <person name="Groenewald J.Z."/>
            <person name="Crous P.W."/>
            <person name="Seidl M.F."/>
        </authorList>
    </citation>
    <scope>NUCLEOTIDE SEQUENCE [LARGE SCALE GENOMIC DNA]</scope>
    <source>
        <strain evidence="2 3">CPC 17464</strain>
    </source>
</reference>
<dbReference type="EMBL" id="JBBPEH010000007">
    <property type="protein sequence ID" value="KAK7535912.1"/>
    <property type="molecule type" value="Genomic_DNA"/>
</dbReference>
<evidence type="ECO:0000313" key="3">
    <source>
        <dbReference type="Proteomes" id="UP001360953"/>
    </source>
</evidence>
<dbReference type="RefSeq" id="XP_066654328.1">
    <property type="nucleotide sequence ID" value="XM_066795878.1"/>
</dbReference>
<evidence type="ECO:0000256" key="1">
    <source>
        <dbReference type="SAM" id="MobiDB-lite"/>
    </source>
</evidence>
<dbReference type="GeneID" id="92028784"/>
<sequence>MGPLSLSPARAHAQPTSKHRTPTSAREPSKLSHACKQAVCSLHHPSSPALPLHHGWTRACIQGARARRFPRIRSVIGCVANNDDVIRLGLVDGDEDAAQASKQASNPPRCWLIRVCPSRLRPCTSSKRLAFSGPASRPLSGSAPAAALPFCAANLLLLLPGLSLSLRPAVSPSAKRSNFPPCCQAKLGAYIWLGCLVLSPVPGRARQLIFFVFSRSGHDITGVLLVVVVVAQQIGKAKRGRGMAEVDGKVSETMAKAEAAKSAGSG</sequence>
<name>A0ABR1LL37_9PEZI</name>
<gene>
    <name evidence="2" type="ORF">J3D65DRAFT_394199</name>
</gene>
<feature type="region of interest" description="Disordered" evidence="1">
    <location>
        <begin position="1"/>
        <end position="29"/>
    </location>
</feature>
<dbReference type="Proteomes" id="UP001360953">
    <property type="component" value="Unassembled WGS sequence"/>
</dbReference>
<proteinExistence type="predicted"/>
<keyword evidence="3" id="KW-1185">Reference proteome</keyword>
<comment type="caution">
    <text evidence="2">The sequence shown here is derived from an EMBL/GenBank/DDBJ whole genome shotgun (WGS) entry which is preliminary data.</text>
</comment>
<organism evidence="2 3">
    <name type="scientific">Phyllosticta citribraziliensis</name>
    <dbReference type="NCBI Taxonomy" id="989973"/>
    <lineage>
        <taxon>Eukaryota</taxon>
        <taxon>Fungi</taxon>
        <taxon>Dikarya</taxon>
        <taxon>Ascomycota</taxon>
        <taxon>Pezizomycotina</taxon>
        <taxon>Dothideomycetes</taxon>
        <taxon>Dothideomycetes incertae sedis</taxon>
        <taxon>Botryosphaeriales</taxon>
        <taxon>Phyllostictaceae</taxon>
        <taxon>Phyllosticta</taxon>
    </lineage>
</organism>
<evidence type="ECO:0000313" key="2">
    <source>
        <dbReference type="EMBL" id="KAK7535912.1"/>
    </source>
</evidence>
<protein>
    <submittedName>
        <fullName evidence="2">Uncharacterized protein</fullName>
    </submittedName>
</protein>
<accession>A0ABR1LL37</accession>